<comment type="caution">
    <text evidence="1">The sequence shown here is derived from an EMBL/GenBank/DDBJ whole genome shotgun (WGS) entry which is preliminary data.</text>
</comment>
<dbReference type="Proteomes" id="UP001457282">
    <property type="component" value="Unassembled WGS sequence"/>
</dbReference>
<gene>
    <name evidence="1" type="ORF">M0R45_000715</name>
</gene>
<dbReference type="EMBL" id="JBEDUW010000197">
    <property type="protein sequence ID" value="KAK9904492.1"/>
    <property type="molecule type" value="Genomic_DNA"/>
</dbReference>
<keyword evidence="2" id="KW-1185">Reference proteome</keyword>
<reference evidence="1 2" key="1">
    <citation type="journal article" date="2023" name="G3 (Bethesda)">
        <title>A chromosome-length genome assembly and annotation of blackberry (Rubus argutus, cv. 'Hillquist').</title>
        <authorList>
            <person name="Bruna T."/>
            <person name="Aryal R."/>
            <person name="Dudchenko O."/>
            <person name="Sargent D.J."/>
            <person name="Mead D."/>
            <person name="Buti M."/>
            <person name="Cavallini A."/>
            <person name="Hytonen T."/>
            <person name="Andres J."/>
            <person name="Pham M."/>
            <person name="Weisz D."/>
            <person name="Mascagni F."/>
            <person name="Usai G."/>
            <person name="Natali L."/>
            <person name="Bassil N."/>
            <person name="Fernandez G.E."/>
            <person name="Lomsadze A."/>
            <person name="Armour M."/>
            <person name="Olukolu B."/>
            <person name="Poorten T."/>
            <person name="Britton C."/>
            <person name="Davik J."/>
            <person name="Ashrafi H."/>
            <person name="Aiden E.L."/>
            <person name="Borodovsky M."/>
            <person name="Worthington M."/>
        </authorList>
    </citation>
    <scope>NUCLEOTIDE SEQUENCE [LARGE SCALE GENOMIC DNA]</scope>
    <source>
        <strain evidence="1">PI 553951</strain>
    </source>
</reference>
<evidence type="ECO:0000313" key="1">
    <source>
        <dbReference type="EMBL" id="KAK9904492.1"/>
    </source>
</evidence>
<organism evidence="1 2">
    <name type="scientific">Rubus argutus</name>
    <name type="common">Southern blackberry</name>
    <dbReference type="NCBI Taxonomy" id="59490"/>
    <lineage>
        <taxon>Eukaryota</taxon>
        <taxon>Viridiplantae</taxon>
        <taxon>Streptophyta</taxon>
        <taxon>Embryophyta</taxon>
        <taxon>Tracheophyta</taxon>
        <taxon>Spermatophyta</taxon>
        <taxon>Magnoliopsida</taxon>
        <taxon>eudicotyledons</taxon>
        <taxon>Gunneridae</taxon>
        <taxon>Pentapetalae</taxon>
        <taxon>rosids</taxon>
        <taxon>fabids</taxon>
        <taxon>Rosales</taxon>
        <taxon>Rosaceae</taxon>
        <taxon>Rosoideae</taxon>
        <taxon>Rosoideae incertae sedis</taxon>
        <taxon>Rubus</taxon>
    </lineage>
</organism>
<dbReference type="AlphaFoldDB" id="A0AAW1VM62"/>
<proteinExistence type="predicted"/>
<sequence length="119" mass="13243">MSVSLEALAMAGTDCFSIAIDVEEWKRRDLELCMDYTKSGIDLEELEYGASEQPPPYLLAEQSLRSGVQNNTDGKTDTTMAAVDEEEMKARMRTWAKAVASMNEIVCLSMNCSSTNVFR</sequence>
<protein>
    <submittedName>
        <fullName evidence="1">Uncharacterized protein</fullName>
    </submittedName>
</protein>
<name>A0AAW1VM62_RUBAR</name>
<evidence type="ECO:0000313" key="2">
    <source>
        <dbReference type="Proteomes" id="UP001457282"/>
    </source>
</evidence>
<accession>A0AAW1VM62</accession>